<evidence type="ECO:0000313" key="2">
    <source>
        <dbReference type="Proteomes" id="UP000494172"/>
    </source>
</evidence>
<accession>A0A9Q9UPD6</accession>
<reference evidence="1 2" key="1">
    <citation type="submission" date="2019-09" db="EMBL/GenBank/DDBJ databases">
        <authorList>
            <person name="Depoorter E."/>
        </authorList>
    </citation>
    <scope>NUCLEOTIDE SEQUENCE [LARGE SCALE GENOMIC DNA]</scope>
    <source>
        <strain evidence="1">LMG 24066</strain>
    </source>
</reference>
<dbReference type="EMBL" id="CABVPX010000005">
    <property type="protein sequence ID" value="VWB34942.1"/>
    <property type="molecule type" value="Genomic_DNA"/>
</dbReference>
<gene>
    <name evidence="1" type="ORF">BAR24066_01518</name>
</gene>
<dbReference type="AlphaFoldDB" id="A0A9Q9UPD6"/>
<dbReference type="Proteomes" id="UP000494172">
    <property type="component" value="Unassembled WGS sequence"/>
</dbReference>
<sequence>MHDRMKAAHSQSPDMTCRYDSTEWLDVLYTSVRNTPGGVADAANHLTIRRGKNITPESLRLRLRGVGDSRLSMEMFELLVEWMQEKAEGEVYALDALHALNSRFGLVAEHIDDHAADDVSEPGTLRLVSTALHLQAHVGLVADGVTRALADQRIDDQDAEKIIATGRKGQRLFQRLIHAARNLAARRRRRHGTV</sequence>
<organism evidence="1 2">
    <name type="scientific">Burkholderia arboris</name>
    <dbReference type="NCBI Taxonomy" id="488730"/>
    <lineage>
        <taxon>Bacteria</taxon>
        <taxon>Pseudomonadati</taxon>
        <taxon>Pseudomonadota</taxon>
        <taxon>Betaproteobacteria</taxon>
        <taxon>Burkholderiales</taxon>
        <taxon>Burkholderiaceae</taxon>
        <taxon>Burkholderia</taxon>
        <taxon>Burkholderia cepacia complex</taxon>
    </lineage>
</organism>
<comment type="caution">
    <text evidence="1">The sequence shown here is derived from an EMBL/GenBank/DDBJ whole genome shotgun (WGS) entry which is preliminary data.</text>
</comment>
<name>A0A9Q9UPD6_9BURK</name>
<evidence type="ECO:0000313" key="1">
    <source>
        <dbReference type="EMBL" id="VWB34942.1"/>
    </source>
</evidence>
<protein>
    <submittedName>
        <fullName evidence="1">Uncharacterized protein</fullName>
    </submittedName>
</protein>
<proteinExistence type="predicted"/>